<organism evidence="9 10">
    <name type="scientific">Heligmosomoides polygyrus</name>
    <name type="common">Parasitic roundworm</name>
    <dbReference type="NCBI Taxonomy" id="6339"/>
    <lineage>
        <taxon>Eukaryota</taxon>
        <taxon>Metazoa</taxon>
        <taxon>Ecdysozoa</taxon>
        <taxon>Nematoda</taxon>
        <taxon>Chromadorea</taxon>
        <taxon>Rhabditida</taxon>
        <taxon>Rhabditina</taxon>
        <taxon>Rhabditomorpha</taxon>
        <taxon>Strongyloidea</taxon>
        <taxon>Heligmosomidae</taxon>
        <taxon>Heligmosomoides</taxon>
    </lineage>
</organism>
<feature type="domain" description="Ubiquitin-like" evidence="7">
    <location>
        <begin position="1"/>
        <end position="49"/>
    </location>
</feature>
<dbReference type="SMART" id="SM00213">
    <property type="entry name" value="UBQ"/>
    <property type="match status" value="1"/>
</dbReference>
<dbReference type="Gene3D" id="3.10.20.90">
    <property type="entry name" value="Phosphatidylinositol 3-kinase Catalytic Subunit, Chain A, domain 1"/>
    <property type="match status" value="1"/>
</dbReference>
<name>A0A183GFB1_HELPZ</name>
<evidence type="ECO:0000256" key="5">
    <source>
        <dbReference type="ARBA" id="ARBA00022980"/>
    </source>
</evidence>
<evidence type="ECO:0000256" key="6">
    <source>
        <dbReference type="ARBA" id="ARBA00023274"/>
    </source>
</evidence>
<evidence type="ECO:0000313" key="8">
    <source>
        <dbReference type="EMBL" id="VDP23191.1"/>
    </source>
</evidence>
<evidence type="ECO:0000259" key="7">
    <source>
        <dbReference type="PROSITE" id="PS50053"/>
    </source>
</evidence>
<dbReference type="InterPro" id="IPR050158">
    <property type="entry name" value="Ubiquitin_ubiquitin-like"/>
</dbReference>
<accession>A0A3P8BNT2</accession>
<comment type="similarity">
    <text evidence="1">In the N-terminal section; belongs to the ubiquitin family.</text>
</comment>
<dbReference type="InterPro" id="IPR002906">
    <property type="entry name" value="Ribosomal_eS31"/>
</dbReference>
<dbReference type="InterPro" id="IPR029071">
    <property type="entry name" value="Ubiquitin-like_domsf"/>
</dbReference>
<evidence type="ECO:0000313" key="10">
    <source>
        <dbReference type="WBParaSite" id="HPBE_0002107101-mRNA-1"/>
    </source>
</evidence>
<reference evidence="8 9" key="1">
    <citation type="submission" date="2018-11" db="EMBL/GenBank/DDBJ databases">
        <authorList>
            <consortium name="Pathogen Informatics"/>
        </authorList>
    </citation>
    <scope>NUCLEOTIDE SEQUENCE [LARGE SCALE GENOMIC DNA]</scope>
</reference>
<accession>A0A183GFB1</accession>
<evidence type="ECO:0000256" key="1">
    <source>
        <dbReference type="ARBA" id="ARBA00008373"/>
    </source>
</evidence>
<dbReference type="GO" id="GO:0003735">
    <property type="term" value="F:structural constituent of ribosome"/>
    <property type="evidence" value="ECO:0007669"/>
    <property type="project" value="InterPro"/>
</dbReference>
<dbReference type="InterPro" id="IPR038582">
    <property type="entry name" value="Ribosomal_eS31_euk-type_sf"/>
</dbReference>
<dbReference type="SMART" id="SM01402">
    <property type="entry name" value="Ribosomal_S27"/>
    <property type="match status" value="1"/>
</dbReference>
<proteinExistence type="inferred from homology"/>
<dbReference type="OrthoDB" id="428577at2759"/>
<evidence type="ECO:0000256" key="3">
    <source>
        <dbReference type="ARBA" id="ARBA00022499"/>
    </source>
</evidence>
<gene>
    <name evidence="8" type="ORF">HPBE_LOCUS21070</name>
</gene>
<dbReference type="InterPro" id="IPR000626">
    <property type="entry name" value="Ubiquitin-like_dom"/>
</dbReference>
<comment type="similarity">
    <text evidence="2">In the C-terminal section; belongs to the eukaryotic ribosomal protein eS31 family.</text>
</comment>
<dbReference type="SUPFAM" id="SSF54236">
    <property type="entry name" value="Ubiquitin-like"/>
    <property type="match status" value="1"/>
</dbReference>
<dbReference type="AlphaFoldDB" id="A0A183GFB1"/>
<keyword evidence="4" id="KW-0862">Zinc</keyword>
<dbReference type="SUPFAM" id="SSF57829">
    <property type="entry name" value="Zn-binding ribosomal proteins"/>
    <property type="match status" value="1"/>
</dbReference>
<evidence type="ECO:0000256" key="4">
    <source>
        <dbReference type="ARBA" id="ARBA00022833"/>
    </source>
</evidence>
<dbReference type="GO" id="GO:0005840">
    <property type="term" value="C:ribosome"/>
    <property type="evidence" value="ECO:0007669"/>
    <property type="project" value="UniProtKB-KW"/>
</dbReference>
<dbReference type="Pfam" id="PF00240">
    <property type="entry name" value="ubiquitin"/>
    <property type="match status" value="1"/>
</dbReference>
<keyword evidence="6" id="KW-0687">Ribonucleoprotein</keyword>
<dbReference type="GO" id="GO:1990904">
    <property type="term" value="C:ribonucleoprotein complex"/>
    <property type="evidence" value="ECO:0007669"/>
    <property type="project" value="UniProtKB-KW"/>
</dbReference>
<evidence type="ECO:0000313" key="9">
    <source>
        <dbReference type="Proteomes" id="UP000050761"/>
    </source>
</evidence>
<evidence type="ECO:0000256" key="2">
    <source>
        <dbReference type="ARBA" id="ARBA00009891"/>
    </source>
</evidence>
<dbReference type="EMBL" id="UZAH01032672">
    <property type="protein sequence ID" value="VDP23191.1"/>
    <property type="molecule type" value="Genomic_DNA"/>
</dbReference>
<dbReference type="PANTHER" id="PTHR10666">
    <property type="entry name" value="UBIQUITIN"/>
    <property type="match status" value="1"/>
</dbReference>
<protein>
    <submittedName>
        <fullName evidence="10">Ubiquitin-like domain-containing protein</fullName>
    </submittedName>
</protein>
<dbReference type="Gene3D" id="6.20.50.150">
    <property type="match status" value="1"/>
</dbReference>
<dbReference type="WBParaSite" id="HPBE_0002107101-mRNA-1">
    <property type="protein sequence ID" value="HPBE_0002107101-mRNA-1"/>
    <property type="gene ID" value="HPBE_0002107101"/>
</dbReference>
<dbReference type="GO" id="GO:0006412">
    <property type="term" value="P:translation"/>
    <property type="evidence" value="ECO:0007669"/>
    <property type="project" value="InterPro"/>
</dbReference>
<reference evidence="10" key="2">
    <citation type="submission" date="2019-09" db="UniProtKB">
        <authorList>
            <consortium name="WormBaseParasite"/>
        </authorList>
    </citation>
    <scope>IDENTIFICATION</scope>
</reference>
<dbReference type="Pfam" id="PF01599">
    <property type="entry name" value="Ribosomal_S27"/>
    <property type="match status" value="1"/>
</dbReference>
<dbReference type="InterPro" id="IPR011332">
    <property type="entry name" value="Ribosomal_zn-bd"/>
</dbReference>
<keyword evidence="9" id="KW-1185">Reference proteome</keyword>
<keyword evidence="3" id="KW-1017">Isopeptide bond</keyword>
<keyword evidence="5" id="KW-0689">Ribosomal protein</keyword>
<sequence length="191" mass="21157">MIFVKTLSGRTLTLDVAADESVSSIKSLIAARYGVAAESQRLICAGELFSKLSCQQQFSGTLFDVFRLLNPEKTRNGRQLSDDDEVEAESTLHLSLSLLGGAKKRKKKVYTTPKKIKHKRKKVKLAVLKYYEVDDNGKIRRLRKECQSPSCGGGVFMAAHENRYYCGRCHDTLVVEEPVAASKGKGGKGKK</sequence>
<dbReference type="Proteomes" id="UP000050761">
    <property type="component" value="Unassembled WGS sequence"/>
</dbReference>
<dbReference type="PROSITE" id="PS50053">
    <property type="entry name" value="UBIQUITIN_2"/>
    <property type="match status" value="1"/>
</dbReference>